<reference evidence="1 2" key="9">
    <citation type="journal article" date="1994" name="J. Gen. Virol.">
        <title>Insect iridescent virus type 6 encodes a polypeptide related to the largest subunit of eukaryotic RNA polymerase II.</title>
        <authorList>
            <person name="Schnitzler P."/>
            <person name="Sonntag K.C."/>
            <person name="Muller M."/>
            <person name="Janssen W."/>
            <person name="Bugert J.J."/>
            <person name="Koonin E.V."/>
            <person name="Darai G."/>
        </authorList>
    </citation>
    <scope>NUCLEOTIDE SEQUENCE [LARGE SCALE GENOMIC DNA]</scope>
</reference>
<reference evidence="1 2" key="10">
    <citation type="journal article" date="1994" name="Nucleic Acids Res.">
        <title>Identification of genes encoding zinc finger proteins, non-histone chromosomal HMG protein homologue, and a putative GTP phosphohydrolase in the genome of Chilo iridescent virus.</title>
        <authorList>
            <person name="Schnitzler P."/>
            <person name="Hug M."/>
            <person name="Handermann M."/>
            <person name="Janssen W."/>
            <person name="Koonin E.V."/>
            <person name="Delius H."/>
            <person name="Darai C."/>
        </authorList>
    </citation>
    <scope>NUCLEOTIDE SEQUENCE [LARGE SCALE GENOMIC DNA]</scope>
</reference>
<reference evidence="1 2" key="6">
    <citation type="journal article" date="1992" name="Virus Genes">
        <title>Characterization of the third origin of DNA replication of the genome of insect iridescent virus type 6.</title>
        <authorList>
            <person name="Sonntag K.C."/>
            <person name="Darai G."/>
        </authorList>
    </citation>
    <scope>NUCLEOTIDE SEQUENCE [LARGE SCALE GENOMIC DNA]</scope>
</reference>
<dbReference type="Proteomes" id="UP000001359">
    <property type="component" value="Segment"/>
</dbReference>
<reference evidence="1 2" key="15">
    <citation type="journal article" date="2001" name="Virology">
        <title>Analysis of the first complete DNA sequence of an invertebrate iridovirus: coding strategy of the genome of Chilo iridescent virus.</title>
        <authorList>
            <person name="Jakob N.J."/>
            <person name="Muller K."/>
            <person name="Bahr U."/>
            <person name="Darai G."/>
        </authorList>
    </citation>
    <scope>NUCLEOTIDE SEQUENCE [LARGE SCALE GENOMIC DNA]</scope>
</reference>
<reference evidence="1 2" key="2">
    <citation type="journal article" date="1986" name="Med. Microbiol. Immunol.">
        <title>Insect iridescent virus type 6 induced toxic degenerative hepatitis in mice.</title>
        <authorList>
            <person name="Lorbacher de Ruiz H."/>
            <person name="Gelderblom H."/>
            <person name="Hofmann W."/>
            <person name="Darai G."/>
        </authorList>
    </citation>
    <scope>NUCLEOTIDE SEQUENCE [LARGE SCALE GENOMIC DNA]</scope>
</reference>
<keyword evidence="2" id="KW-1185">Reference proteome</keyword>
<protein>
    <submittedName>
        <fullName evidence="1">402L</fullName>
    </submittedName>
</protein>
<dbReference type="KEGG" id="vg:1733109"/>
<reference evidence="1 2" key="14">
    <citation type="journal article" date="1999" name="Virus Genes">
        <title>Identification of a gene cluster within the genome of Chilo iridescent virus encoding enzymes involved in viral DNA replication and processing.</title>
        <authorList>
            <person name="Muller K."/>
            <person name="Tidona C.A."/>
            <person name="Darai G."/>
        </authorList>
    </citation>
    <scope>NUCLEOTIDE SEQUENCE [LARGE SCALE GENOMIC DNA]</scope>
</reference>
<accession>Q91FC3</accession>
<organism evidence="1 2">
    <name type="scientific">Invertebrate iridescent virus 6</name>
    <name type="common">IIV-6</name>
    <name type="synonym">Chilo iridescent virus</name>
    <dbReference type="NCBI Taxonomy" id="176652"/>
    <lineage>
        <taxon>Viruses</taxon>
        <taxon>Varidnaviria</taxon>
        <taxon>Bamfordvirae</taxon>
        <taxon>Nucleocytoviricota</taxon>
        <taxon>Megaviricetes</taxon>
        <taxon>Pimascovirales</taxon>
        <taxon>Pimascovirales incertae sedis</taxon>
        <taxon>Iridoviridae</taxon>
        <taxon>Betairidovirinae</taxon>
        <taxon>Iridovirus</taxon>
        <taxon>Iridovirus chilo1</taxon>
    </lineage>
</organism>
<sequence length="44" mass="5512">MVLYFLYRFHFFHNHSVVLQFRIHILILNIVDCFSYNHSTYHLI</sequence>
<reference evidence="1 2" key="13">
    <citation type="journal article" date="1998" name="Virus Genes">
        <title>Identification of a thymidylate synthase gene within the genome of Chilo iridescent virus.</title>
        <authorList>
            <person name="Muller K."/>
            <person name="Tidona C.A."/>
            <person name="Bahr U."/>
            <person name="Darai G."/>
        </authorList>
    </citation>
    <scope>NUCLEOTIDE SEQUENCE [LARGE SCALE GENOMIC DNA]</scope>
</reference>
<reference evidence="1 2" key="3">
    <citation type="journal article" date="1987" name="Virology">
        <title>Molecular cloning and physical mapping of the genome of insect iridescent virus type 6: further evidence for circular permutation of the viral genome.</title>
        <authorList>
            <person name="Schnitzler P."/>
            <person name="Soltau J.B."/>
            <person name="Fischer M."/>
            <person name="Reisner H."/>
            <person name="Scholz J."/>
            <person name="Delius H."/>
            <person name="Darai G."/>
        </authorList>
    </citation>
    <scope>NUCLEOTIDE SEQUENCE [LARGE SCALE GENOMIC DNA]</scope>
</reference>
<dbReference type="EMBL" id="AF303741">
    <property type="protein sequence ID" value="AAK82262.1"/>
    <property type="molecule type" value="Genomic_DNA"/>
</dbReference>
<reference evidence="1 2" key="1">
    <citation type="journal article" date="1984" name="J. Virol.">
        <title>DNA analysis of insect iridescent virus 6: evidence for circular permutation and terminal redundancy.</title>
        <authorList>
            <person name="Delius H."/>
            <person name="Darai G."/>
            <person name="Fluegel R.M."/>
        </authorList>
    </citation>
    <scope>NUCLEOTIDE SEQUENCE [LARGE SCALE GENOMIC DNA]</scope>
</reference>
<dbReference type="GeneID" id="1733109"/>
<organismHost>
    <name type="scientific">Acheta domesticus</name>
    <name type="common">House cricket</name>
    <dbReference type="NCBI Taxonomy" id="6997"/>
</organismHost>
<organismHost>
    <name type="scientific">Gryllus campestris</name>
    <dbReference type="NCBI Taxonomy" id="58607"/>
</organismHost>
<reference evidence="1 2" key="11">
    <citation type="journal article" date="1994" name="Virus Genes">
        <title>Chilo iridescent virus encodes a putative helicase belonging to a distinct family within the "DEAD/H" superfamily: implications for the evolution of large DNA viruses.</title>
        <authorList>
            <person name="Sonntag K.C."/>
            <person name="Schnitzler P."/>
            <person name="Koonin E.V."/>
            <person name="Darai G."/>
        </authorList>
    </citation>
    <scope>NUCLEOTIDE SEQUENCE [LARGE SCALE GENOMIC DNA]</scope>
</reference>
<organismHost>
    <name type="scientific">Chilo suppressalis</name>
    <name type="common">Asiatic rice borer moth</name>
    <dbReference type="NCBI Taxonomy" id="168631"/>
</organismHost>
<reference evidence="1 2" key="7">
    <citation type="journal article" date="1993" name="J. Gen. Virol.">
        <title>Identification of the gene encoding the major capsid protein of insect iridescent virus type 6 by polymerase chain reaction.</title>
        <authorList>
            <person name="Stohwasser R."/>
            <person name="Raab K."/>
            <person name="Schnitzler P."/>
            <person name="Janssen W."/>
            <person name="Darai G."/>
        </authorList>
    </citation>
    <scope>NUCLEOTIDE SEQUENCE [LARGE SCALE GENOMIC DNA]</scope>
</reference>
<evidence type="ECO:0000313" key="1">
    <source>
        <dbReference type="EMBL" id="AAK82262.1"/>
    </source>
</evidence>
<name>Q91FC3_IIV6</name>
<organismHost>
    <name type="scientific">Spodoptera frugiperda</name>
    <name type="common">Fall armyworm</name>
    <dbReference type="NCBI Taxonomy" id="7108"/>
</organismHost>
<evidence type="ECO:0000313" key="2">
    <source>
        <dbReference type="Proteomes" id="UP000001359"/>
    </source>
</evidence>
<organismHost>
    <name type="scientific">Gryllus bimaculatus</name>
    <name type="common">Two-spotted cricket</name>
    <dbReference type="NCBI Taxonomy" id="6999"/>
</organismHost>
<dbReference type="RefSeq" id="NP_149865.1">
    <property type="nucleotide sequence ID" value="NC_003038.1"/>
</dbReference>
<proteinExistence type="predicted"/>
<reference evidence="1 2" key="12">
    <citation type="journal article" date="1997" name="Virus Genes">
        <title>The DNA sequence of Chilo iridescent virus between the genome coordinates 0.101 and 0.391; similarities in coding strategy between insect and vertebrate iridoviruses.</title>
        <authorList>
            <person name="Bahr U."/>
            <person name="Tidona C.A."/>
            <person name="Darai G."/>
        </authorList>
    </citation>
    <scope>NUCLEOTIDE SEQUENCE [LARGE SCALE GENOMIC DNA]</scope>
</reference>
<reference evidence="1 2" key="4">
    <citation type="journal article" date="1988" name="Virology">
        <title>Identification and characterization of the repetitive DNA element in the genome of insect iridescent virus type 6.</title>
        <authorList>
            <person name="Fischer M."/>
            <person name="Schnitzler P."/>
            <person name="Delius H."/>
            <person name="Darai G."/>
        </authorList>
    </citation>
    <scope>NUCLEOTIDE SEQUENCE [LARGE SCALE GENOMIC DNA]</scope>
</reference>
<reference evidence="1 2" key="5">
    <citation type="journal article" date="1992" name="Virus Genes">
        <title>Identification and mapping of origins of DNA replication within the DNA sequences of the genome of insect iridescent virus type 6.</title>
        <authorList>
            <person name="Handermann M."/>
            <person name="Schnitzler P."/>
            <person name="Rosen-Wolff A."/>
            <person name="Raab K."/>
            <person name="Sonntag K.C."/>
            <person name="Darai G."/>
        </authorList>
    </citation>
    <scope>NUCLEOTIDE SEQUENCE [LARGE SCALE GENOMIC DNA]</scope>
</reference>
<reference evidence="1 2" key="8">
    <citation type="journal article" date="1994" name="Intervirology">
        <title>Identification of the primary structure and the coding capacity of the genome of insect iridescent virus type 6 between the genome coordinates 0.310 and 0.347 (7990 bp).</title>
        <authorList>
            <person name="Sonntag K.C."/>
            <person name="Schnitzler P."/>
            <person name="Janssen W."/>
            <person name="Darai G."/>
        </authorList>
    </citation>
    <scope>NUCLEOTIDE SEQUENCE [LARGE SCALE GENOMIC DNA]</scope>
</reference>